<gene>
    <name evidence="1" type="ORF">A0H81_04771</name>
</gene>
<protein>
    <submittedName>
        <fullName evidence="1">Uncharacterized protein</fullName>
    </submittedName>
</protein>
<keyword evidence="2" id="KW-1185">Reference proteome</keyword>
<dbReference type="AlphaFoldDB" id="A0A1C7MHM1"/>
<evidence type="ECO:0000313" key="2">
    <source>
        <dbReference type="Proteomes" id="UP000092993"/>
    </source>
</evidence>
<evidence type="ECO:0000313" key="1">
    <source>
        <dbReference type="EMBL" id="OBZ75876.1"/>
    </source>
</evidence>
<accession>A0A1C7MHM1</accession>
<comment type="caution">
    <text evidence="1">The sequence shown here is derived from an EMBL/GenBank/DDBJ whole genome shotgun (WGS) entry which is preliminary data.</text>
</comment>
<name>A0A1C7MHM1_GRIFR</name>
<dbReference type="Proteomes" id="UP000092993">
    <property type="component" value="Unassembled WGS sequence"/>
</dbReference>
<sequence length="71" mass="8181">MRMLLTNKARVCTRTTSFAGREVVVSEKQPCFIRRLGIMCILLGVEKPWEGDSCLLAHTWTTNRHSRFTLL</sequence>
<organism evidence="1 2">
    <name type="scientific">Grifola frondosa</name>
    <name type="common">Maitake</name>
    <name type="synonym">Polyporus frondosus</name>
    <dbReference type="NCBI Taxonomy" id="5627"/>
    <lineage>
        <taxon>Eukaryota</taxon>
        <taxon>Fungi</taxon>
        <taxon>Dikarya</taxon>
        <taxon>Basidiomycota</taxon>
        <taxon>Agaricomycotina</taxon>
        <taxon>Agaricomycetes</taxon>
        <taxon>Polyporales</taxon>
        <taxon>Grifolaceae</taxon>
        <taxon>Grifola</taxon>
    </lineage>
</organism>
<reference evidence="1 2" key="1">
    <citation type="submission" date="2016-03" db="EMBL/GenBank/DDBJ databases">
        <title>Whole genome sequencing of Grifola frondosa 9006-11.</title>
        <authorList>
            <person name="Min B."/>
            <person name="Park H."/>
            <person name="Kim J.-G."/>
            <person name="Cho H."/>
            <person name="Oh Y.-L."/>
            <person name="Kong W.-S."/>
            <person name="Choi I.-G."/>
        </authorList>
    </citation>
    <scope>NUCLEOTIDE SEQUENCE [LARGE SCALE GENOMIC DNA]</scope>
    <source>
        <strain evidence="1 2">9006-11</strain>
    </source>
</reference>
<proteinExistence type="predicted"/>
<dbReference type="EMBL" id="LUGG01000004">
    <property type="protein sequence ID" value="OBZ75876.1"/>
    <property type="molecule type" value="Genomic_DNA"/>
</dbReference>